<reference evidence="1 2" key="2">
    <citation type="journal article" date="2022" name="Mol. Ecol. Resour.">
        <title>The genomes of chicory, endive, great burdock and yacon provide insights into Asteraceae paleo-polyploidization history and plant inulin production.</title>
        <authorList>
            <person name="Fan W."/>
            <person name="Wang S."/>
            <person name="Wang H."/>
            <person name="Wang A."/>
            <person name="Jiang F."/>
            <person name="Liu H."/>
            <person name="Zhao H."/>
            <person name="Xu D."/>
            <person name="Zhang Y."/>
        </authorList>
    </citation>
    <scope>NUCLEOTIDE SEQUENCE [LARGE SCALE GENOMIC DNA]</scope>
    <source>
        <strain evidence="2">cv. Yunnan</strain>
        <tissue evidence="1">Leaves</tissue>
    </source>
</reference>
<accession>A0ACB8YN57</accession>
<evidence type="ECO:0000313" key="1">
    <source>
        <dbReference type="EMBL" id="KAI3686942.1"/>
    </source>
</evidence>
<comment type="caution">
    <text evidence="1">The sequence shown here is derived from an EMBL/GenBank/DDBJ whole genome shotgun (WGS) entry which is preliminary data.</text>
</comment>
<proteinExistence type="predicted"/>
<gene>
    <name evidence="1" type="ORF">L1987_80632</name>
</gene>
<protein>
    <submittedName>
        <fullName evidence="1">Uncharacterized protein</fullName>
    </submittedName>
</protein>
<keyword evidence="2" id="KW-1185">Reference proteome</keyword>
<organism evidence="1 2">
    <name type="scientific">Smallanthus sonchifolius</name>
    <dbReference type="NCBI Taxonomy" id="185202"/>
    <lineage>
        <taxon>Eukaryota</taxon>
        <taxon>Viridiplantae</taxon>
        <taxon>Streptophyta</taxon>
        <taxon>Embryophyta</taxon>
        <taxon>Tracheophyta</taxon>
        <taxon>Spermatophyta</taxon>
        <taxon>Magnoliopsida</taxon>
        <taxon>eudicotyledons</taxon>
        <taxon>Gunneridae</taxon>
        <taxon>Pentapetalae</taxon>
        <taxon>asterids</taxon>
        <taxon>campanulids</taxon>
        <taxon>Asterales</taxon>
        <taxon>Asteraceae</taxon>
        <taxon>Asteroideae</taxon>
        <taxon>Heliantheae alliance</taxon>
        <taxon>Millerieae</taxon>
        <taxon>Smallanthus</taxon>
    </lineage>
</organism>
<name>A0ACB8YN57_9ASTR</name>
<dbReference type="EMBL" id="CM042044">
    <property type="protein sequence ID" value="KAI3686942.1"/>
    <property type="molecule type" value="Genomic_DNA"/>
</dbReference>
<reference evidence="2" key="1">
    <citation type="journal article" date="2022" name="Mol. Ecol. Resour.">
        <title>The genomes of chicory, endive, great burdock and yacon provide insights into Asteraceae palaeo-polyploidization history and plant inulin production.</title>
        <authorList>
            <person name="Fan W."/>
            <person name="Wang S."/>
            <person name="Wang H."/>
            <person name="Wang A."/>
            <person name="Jiang F."/>
            <person name="Liu H."/>
            <person name="Zhao H."/>
            <person name="Xu D."/>
            <person name="Zhang Y."/>
        </authorList>
    </citation>
    <scope>NUCLEOTIDE SEQUENCE [LARGE SCALE GENOMIC DNA]</scope>
    <source>
        <strain evidence="2">cv. Yunnan</strain>
    </source>
</reference>
<dbReference type="Proteomes" id="UP001056120">
    <property type="component" value="Linkage Group LG27"/>
</dbReference>
<sequence>MACIPISLSWFYEAEFKLFALKRTYGLQYLKPRLKYFNSLPRCEVNGLSTKPLINRSNNGIADLIANLIRMEGGSGKSVPNIPLKLIPYDCLHDLKWWYVDGCTGEAVVEDLMARELVAKELEEPDLKIKTKLLSRGSLLEHVL</sequence>
<evidence type="ECO:0000313" key="2">
    <source>
        <dbReference type="Proteomes" id="UP001056120"/>
    </source>
</evidence>